<organism evidence="1 2">
    <name type="scientific">Caenorhabditis briggsae</name>
    <dbReference type="NCBI Taxonomy" id="6238"/>
    <lineage>
        <taxon>Eukaryota</taxon>
        <taxon>Metazoa</taxon>
        <taxon>Ecdysozoa</taxon>
        <taxon>Nematoda</taxon>
        <taxon>Chromadorea</taxon>
        <taxon>Rhabditida</taxon>
        <taxon>Rhabditina</taxon>
        <taxon>Rhabditomorpha</taxon>
        <taxon>Rhabditoidea</taxon>
        <taxon>Rhabditidae</taxon>
        <taxon>Peloderinae</taxon>
        <taxon>Caenorhabditis</taxon>
    </lineage>
</organism>
<accession>A0AAE9ABN3</accession>
<evidence type="ECO:0000313" key="1">
    <source>
        <dbReference type="EMBL" id="ULT95781.1"/>
    </source>
</evidence>
<protein>
    <submittedName>
        <fullName evidence="1">Uncharacterized protein</fullName>
    </submittedName>
</protein>
<dbReference type="Proteomes" id="UP000827892">
    <property type="component" value="Chromosome IV"/>
</dbReference>
<dbReference type="EMBL" id="CP090894">
    <property type="protein sequence ID" value="ULT95781.1"/>
    <property type="molecule type" value="Genomic_DNA"/>
</dbReference>
<sequence length="47" mass="5255">MMHGPLDAFGQELDVMETSTARLDSAEILSNVMEQEESHRHLSLNSP</sequence>
<proteinExistence type="predicted"/>
<reference evidence="1 2" key="1">
    <citation type="submission" date="2022-05" db="EMBL/GenBank/DDBJ databases">
        <title>Chromosome-level reference genomes for two strains of Caenorhabditis briggsae: an improved platform for comparative genomics.</title>
        <authorList>
            <person name="Stevens L."/>
            <person name="Andersen E.C."/>
        </authorList>
    </citation>
    <scope>NUCLEOTIDE SEQUENCE [LARGE SCALE GENOMIC DNA]</scope>
    <source>
        <strain evidence="1">QX1410_ONT</strain>
        <tissue evidence="1">Whole-organism</tissue>
    </source>
</reference>
<gene>
    <name evidence="1" type="ORF">L3Y34_004451</name>
</gene>
<dbReference type="AlphaFoldDB" id="A0AAE9ABN3"/>
<name>A0AAE9ABN3_CAEBR</name>
<evidence type="ECO:0000313" key="2">
    <source>
        <dbReference type="Proteomes" id="UP000827892"/>
    </source>
</evidence>